<reference evidence="2" key="1">
    <citation type="journal article" date="2019" name="Int. J. Syst. Evol. Microbiol.">
        <title>The Global Catalogue of Microorganisms (GCM) 10K type strain sequencing project: providing services to taxonomists for standard genome sequencing and annotation.</title>
        <authorList>
            <consortium name="The Broad Institute Genomics Platform"/>
            <consortium name="The Broad Institute Genome Sequencing Center for Infectious Disease"/>
            <person name="Wu L."/>
            <person name="Ma J."/>
        </authorList>
    </citation>
    <scope>NUCLEOTIDE SEQUENCE [LARGE SCALE GENOMIC DNA]</scope>
    <source>
        <strain evidence="2">JCM 17939</strain>
    </source>
</reference>
<proteinExistence type="predicted"/>
<dbReference type="RefSeq" id="WP_345430120.1">
    <property type="nucleotide sequence ID" value="NZ_BAABHK010000002.1"/>
</dbReference>
<dbReference type="PIRSF" id="PIRSF017393">
    <property type="entry name" value="MTase_SAV2177"/>
    <property type="match status" value="1"/>
</dbReference>
<dbReference type="InterPro" id="IPR029063">
    <property type="entry name" value="SAM-dependent_MTases_sf"/>
</dbReference>
<organism evidence="1 2">
    <name type="scientific">Actinoallomurus vinaceus</name>
    <dbReference type="NCBI Taxonomy" id="1080074"/>
    <lineage>
        <taxon>Bacteria</taxon>
        <taxon>Bacillati</taxon>
        <taxon>Actinomycetota</taxon>
        <taxon>Actinomycetes</taxon>
        <taxon>Streptosporangiales</taxon>
        <taxon>Thermomonosporaceae</taxon>
        <taxon>Actinoallomurus</taxon>
    </lineage>
</organism>
<dbReference type="Proteomes" id="UP001501442">
    <property type="component" value="Unassembled WGS sequence"/>
</dbReference>
<name>A0ABP8U7D9_9ACTN</name>
<keyword evidence="2" id="KW-1185">Reference proteome</keyword>
<accession>A0ABP8U7D9</accession>
<keyword evidence="1" id="KW-0808">Transferase</keyword>
<dbReference type="GO" id="GO:0008168">
    <property type="term" value="F:methyltransferase activity"/>
    <property type="evidence" value="ECO:0007669"/>
    <property type="project" value="UniProtKB-KW"/>
</dbReference>
<dbReference type="CDD" id="cd02440">
    <property type="entry name" value="AdoMet_MTases"/>
    <property type="match status" value="1"/>
</dbReference>
<keyword evidence="1" id="KW-0489">Methyltransferase</keyword>
<sequence length="260" mass="28281">MALESAPPGVDITRPSPARVYDYALGGSANYPVDRQAAEEVWRVAPETRQLARDSRGFLIRAVRFLADEAGIDQFLDIGAGLPTADNVHQVARRANPRAQVVYVDNDPTVRLHAEVLLDGDPNAVFLSGDVRRPEAIIERTRSLLDLDRPVALLLVAVLHFVAEDPRGIVDRLIAALPPGSHLVIAHTTSADMDPAFRERLARTYADAPAPLITRTPEEIEAAFRGRTPLPPGLVDVACWRTAQPRTPGPLRVLGGVARL</sequence>
<dbReference type="SUPFAM" id="SSF53335">
    <property type="entry name" value="S-adenosyl-L-methionine-dependent methyltransferases"/>
    <property type="match status" value="1"/>
</dbReference>
<dbReference type="Pfam" id="PF04672">
    <property type="entry name" value="Methyltransf_19"/>
    <property type="match status" value="1"/>
</dbReference>
<comment type="caution">
    <text evidence="1">The sequence shown here is derived from an EMBL/GenBank/DDBJ whole genome shotgun (WGS) entry which is preliminary data.</text>
</comment>
<dbReference type="InterPro" id="IPR006764">
    <property type="entry name" value="SAM_dep_MeTrfase_SAV2177_type"/>
</dbReference>
<evidence type="ECO:0000313" key="2">
    <source>
        <dbReference type="Proteomes" id="UP001501442"/>
    </source>
</evidence>
<dbReference type="Gene3D" id="3.40.50.150">
    <property type="entry name" value="Vaccinia Virus protein VP39"/>
    <property type="match status" value="1"/>
</dbReference>
<gene>
    <name evidence="1" type="ORF">GCM10023196_017360</name>
</gene>
<protein>
    <submittedName>
        <fullName evidence="1">SAM-dependent methyltransferase</fullName>
    </submittedName>
</protein>
<evidence type="ECO:0000313" key="1">
    <source>
        <dbReference type="EMBL" id="GAA4622987.1"/>
    </source>
</evidence>
<dbReference type="GO" id="GO:0032259">
    <property type="term" value="P:methylation"/>
    <property type="evidence" value="ECO:0007669"/>
    <property type="project" value="UniProtKB-KW"/>
</dbReference>
<dbReference type="EMBL" id="BAABHK010000002">
    <property type="protein sequence ID" value="GAA4622987.1"/>
    <property type="molecule type" value="Genomic_DNA"/>
</dbReference>